<dbReference type="STRING" id="670154.SAMN04488002_2970"/>
<feature type="transmembrane region" description="Helical" evidence="1">
    <location>
        <begin position="145"/>
        <end position="164"/>
    </location>
</feature>
<proteinExistence type="predicted"/>
<dbReference type="Proteomes" id="UP000199658">
    <property type="component" value="Unassembled WGS sequence"/>
</dbReference>
<gene>
    <name evidence="2" type="ORF">SAMN04488002_2970</name>
</gene>
<evidence type="ECO:0000313" key="2">
    <source>
        <dbReference type="EMBL" id="SFR53433.1"/>
    </source>
</evidence>
<protein>
    <submittedName>
        <fullName evidence="2">TIR domain-containing protein</fullName>
    </submittedName>
</protein>
<sequence>MKVFVIHRHSDRAKATKFVKDAKKSLGISLDPILLNNSSAPNWKARAEEEIRTAELVLVFDTEACSKSENAEWEIEIAGKLSKPIVEFNRRETIEVAMEDLKLAYNFENEFDECFSVGQQQTEGNFELFKIMVETSEELIRRRQITNGFFITIIGGLLAGSGFALKEKLIADEATLLLLVPTVLGMLLCWSWRNLIDNYGKLNKAKFKVINKLEMELSSRVFSAEWIALGKGVRKEKYRSFTETEKNVPLLFMMLLFLVAIYISLDWLWPSILSLWTQIQGISHPP</sequence>
<accession>A0A1I6HG16</accession>
<dbReference type="RefSeq" id="WP_090218266.1">
    <property type="nucleotide sequence ID" value="NZ_FOYO01000001.1"/>
</dbReference>
<keyword evidence="3" id="KW-1185">Reference proteome</keyword>
<evidence type="ECO:0000256" key="1">
    <source>
        <dbReference type="SAM" id="Phobius"/>
    </source>
</evidence>
<feature type="transmembrane region" description="Helical" evidence="1">
    <location>
        <begin position="247"/>
        <end position="265"/>
    </location>
</feature>
<name>A0A1I6HG16_9RHOB</name>
<feature type="transmembrane region" description="Helical" evidence="1">
    <location>
        <begin position="176"/>
        <end position="196"/>
    </location>
</feature>
<organism evidence="2 3">
    <name type="scientific">Litoreibacter janthinus</name>
    <dbReference type="NCBI Taxonomy" id="670154"/>
    <lineage>
        <taxon>Bacteria</taxon>
        <taxon>Pseudomonadati</taxon>
        <taxon>Pseudomonadota</taxon>
        <taxon>Alphaproteobacteria</taxon>
        <taxon>Rhodobacterales</taxon>
        <taxon>Roseobacteraceae</taxon>
        <taxon>Litoreibacter</taxon>
    </lineage>
</organism>
<dbReference type="EMBL" id="FOYO01000001">
    <property type="protein sequence ID" value="SFR53433.1"/>
    <property type="molecule type" value="Genomic_DNA"/>
</dbReference>
<dbReference type="OrthoDB" id="2048536at2"/>
<reference evidence="3" key="1">
    <citation type="submission" date="2016-10" db="EMBL/GenBank/DDBJ databases">
        <authorList>
            <person name="Varghese N."/>
            <person name="Submissions S."/>
        </authorList>
    </citation>
    <scope>NUCLEOTIDE SEQUENCE [LARGE SCALE GENOMIC DNA]</scope>
    <source>
        <strain evidence="3">DSM 26921</strain>
    </source>
</reference>
<keyword evidence="1" id="KW-0812">Transmembrane</keyword>
<keyword evidence="1" id="KW-1133">Transmembrane helix</keyword>
<dbReference type="AlphaFoldDB" id="A0A1I6HG16"/>
<dbReference type="Pfam" id="PF24838">
    <property type="entry name" value="8xMP"/>
    <property type="match status" value="1"/>
</dbReference>
<keyword evidence="1" id="KW-0472">Membrane</keyword>
<evidence type="ECO:0000313" key="3">
    <source>
        <dbReference type="Proteomes" id="UP000199658"/>
    </source>
</evidence>
<dbReference type="InterPro" id="IPR056918">
    <property type="entry name" value="8xMP"/>
</dbReference>